<dbReference type="AlphaFoldDB" id="A0A024HIH4"/>
<keyword evidence="2" id="KW-0175">Coiled coil</keyword>
<proteinExistence type="inferred from homology"/>
<dbReference type="EMBL" id="HG322950">
    <property type="protein sequence ID" value="CDF84307.1"/>
    <property type="molecule type" value="Genomic_DNA"/>
</dbReference>
<evidence type="ECO:0000256" key="1">
    <source>
        <dbReference type="ARBA" id="ARBA00009477"/>
    </source>
</evidence>
<dbReference type="PATRIC" id="fig|1301098.3.peg.2985"/>
<evidence type="ECO:0000313" key="6">
    <source>
        <dbReference type="Proteomes" id="UP000025241"/>
    </source>
</evidence>
<evidence type="ECO:0000256" key="3">
    <source>
        <dbReference type="SAM" id="SignalP"/>
    </source>
</evidence>
<gene>
    <name evidence="5" type="ORF">PKB_2960</name>
</gene>
<protein>
    <submittedName>
        <fullName evidence="5">RND family efflux transporter, MFP subunit</fullName>
    </submittedName>
</protein>
<feature type="chain" id="PRO_5001530186" evidence="3">
    <location>
        <begin position="25"/>
        <end position="258"/>
    </location>
</feature>
<organism evidence="5 6">
    <name type="scientific">Pseudomonas knackmussii (strain DSM 6978 / CCUG 54928 / LMG 23759 / B13)</name>
    <dbReference type="NCBI Taxonomy" id="1301098"/>
    <lineage>
        <taxon>Bacteria</taxon>
        <taxon>Pseudomonadati</taxon>
        <taxon>Pseudomonadota</taxon>
        <taxon>Gammaproteobacteria</taxon>
        <taxon>Pseudomonadales</taxon>
        <taxon>Pseudomonadaceae</taxon>
        <taxon>Pseudomonas</taxon>
    </lineage>
</organism>
<dbReference type="OrthoDB" id="9778796at2"/>
<dbReference type="Gene3D" id="1.10.287.470">
    <property type="entry name" value="Helix hairpin bin"/>
    <property type="match status" value="1"/>
</dbReference>
<dbReference type="HOGENOM" id="CLU_018816_5_0_6"/>
<dbReference type="Proteomes" id="UP000025241">
    <property type="component" value="Chromosome I"/>
</dbReference>
<dbReference type="SUPFAM" id="SSF111369">
    <property type="entry name" value="HlyD-like secretion proteins"/>
    <property type="match status" value="1"/>
</dbReference>
<reference evidence="5 6" key="1">
    <citation type="submission" date="2013-03" db="EMBL/GenBank/DDBJ databases">
        <authorList>
            <person name="Linke B."/>
        </authorList>
    </citation>
    <scope>NUCLEOTIDE SEQUENCE [LARGE SCALE GENOMIC DNA]</scope>
    <source>
        <strain evidence="5 6">B13</strain>
    </source>
</reference>
<dbReference type="InterPro" id="IPR058625">
    <property type="entry name" value="MdtA-like_BSH"/>
</dbReference>
<dbReference type="Pfam" id="PF25917">
    <property type="entry name" value="BSH_RND"/>
    <property type="match status" value="1"/>
</dbReference>
<evidence type="ECO:0000259" key="4">
    <source>
        <dbReference type="Pfam" id="PF25917"/>
    </source>
</evidence>
<dbReference type="Gene3D" id="2.40.30.170">
    <property type="match status" value="1"/>
</dbReference>
<dbReference type="GO" id="GO:1990281">
    <property type="term" value="C:efflux pump complex"/>
    <property type="evidence" value="ECO:0007669"/>
    <property type="project" value="TreeGrafter"/>
</dbReference>
<feature type="signal peptide" evidence="3">
    <location>
        <begin position="1"/>
        <end position="24"/>
    </location>
</feature>
<reference evidence="5 6" key="2">
    <citation type="submission" date="2014-05" db="EMBL/GenBank/DDBJ databases">
        <title>Genome sequence of the 3-chlorobenzoate degrading bacterium Pseudomonas knackmussii B13 shows multiple evidence for horizontal gene transfer.</title>
        <authorList>
            <person name="Miyazaki R."/>
            <person name="Bertelli C."/>
            <person name="Falquet L."/>
            <person name="Robinson-Rechavi M."/>
            <person name="Gharib W."/>
            <person name="Roy S."/>
            <person name="Van der Meer J.R."/>
        </authorList>
    </citation>
    <scope>NUCLEOTIDE SEQUENCE [LARGE SCALE GENOMIC DNA]</scope>
    <source>
        <strain evidence="5 6">B13</strain>
    </source>
</reference>
<dbReference type="Gene3D" id="2.40.50.100">
    <property type="match status" value="1"/>
</dbReference>
<keyword evidence="3" id="KW-0732">Signal</keyword>
<evidence type="ECO:0000256" key="2">
    <source>
        <dbReference type="ARBA" id="ARBA00023054"/>
    </source>
</evidence>
<keyword evidence="6" id="KW-1185">Reference proteome</keyword>
<dbReference type="KEGG" id="pkc:PKB_2960"/>
<comment type="similarity">
    <text evidence="1">Belongs to the membrane fusion protein (MFP) (TC 8.A.1) family.</text>
</comment>
<dbReference type="STRING" id="1301098.PKB_2960"/>
<name>A0A024HIH4_PSEKB</name>
<dbReference type="eggNOG" id="COG0845">
    <property type="taxonomic scope" value="Bacteria"/>
</dbReference>
<evidence type="ECO:0000313" key="5">
    <source>
        <dbReference type="EMBL" id="CDF84307.1"/>
    </source>
</evidence>
<dbReference type="GO" id="GO:0015562">
    <property type="term" value="F:efflux transmembrane transporter activity"/>
    <property type="evidence" value="ECO:0007669"/>
    <property type="project" value="TreeGrafter"/>
</dbReference>
<feature type="domain" description="Multidrug resistance protein MdtA-like barrel-sandwich hybrid" evidence="4">
    <location>
        <begin position="52"/>
        <end position="173"/>
    </location>
</feature>
<dbReference type="PANTHER" id="PTHR30469">
    <property type="entry name" value="MULTIDRUG RESISTANCE PROTEIN MDTA"/>
    <property type="match status" value="1"/>
</dbReference>
<dbReference type="InterPro" id="IPR006143">
    <property type="entry name" value="RND_pump_MFP"/>
</dbReference>
<accession>A0A024HIH4</accession>
<dbReference type="RefSeq" id="WP_043252834.1">
    <property type="nucleotide sequence ID" value="NZ_HG322950.1"/>
</dbReference>
<dbReference type="NCBIfam" id="TIGR01730">
    <property type="entry name" value="RND_mfp"/>
    <property type="match status" value="1"/>
</dbReference>
<sequence length="258" mass="27164">MSYRSSKPLLLTLLCLVALPHAFAAEGDPLQPTAVDDPGAIRVLLVSDLETTLSSQMTGTLGALKTSLGDKVAKDALLAQLNCVEVQARARVASAELNMARQNLAAKRNLRKLDAAGELEVSMAATEVEKADGALTLARAQAGYCQVQAPFAGRIAKVYVKPYQTVQAGAPLFDLVSDGALKVRLNVPSNLLPGLKPGMPIEVAIHETGKQYPAKVSAINARVDAVAQTVELEARLDQAYPDLVAGMSGTAHFPNAVQ</sequence>